<protein>
    <submittedName>
        <fullName evidence="2">Uncharacterized protein</fullName>
    </submittedName>
</protein>
<sequence>MTHFHLSLVLAIFLLLTPTTTATAASAAAQPRILMRKQVVFRPPSPSPYKFTNYEEQKRRVPTGSNPLHNKRRTMSFLAGRLAAKEAAYFIQESKHAVGRLAQKFPAQPPPSSHSTTEGESQADILPEVLRHSLPSTIYREQSADSHGSLSTSKWVLPSNPNYRSVSSDSLNPLRAFVSLPQVSLGPKRWELPQSGNSVLASTANDLRTDKHTPINPEKLKAAAEGLAHIGKAFAVATALVFGGATLIFGITMSKLDLNNANEIQTKGKSMIEPRMKMIREQLVPFKVWADGMSKKWHVEREKDIKEKPLIKELSKTLGARTPN</sequence>
<name>A0AAV6LYL1_9ROSI</name>
<comment type="caution">
    <text evidence="2">The sequence shown here is derived from an EMBL/GenBank/DDBJ whole genome shotgun (WGS) entry which is preliminary data.</text>
</comment>
<keyword evidence="3" id="KW-1185">Reference proteome</keyword>
<reference evidence="2 3" key="1">
    <citation type="journal article" date="2021" name="Hortic Res">
        <title>The domestication of Cucurbita argyrosperma as revealed by the genome of its wild relative.</title>
        <authorList>
            <person name="Barrera-Redondo J."/>
            <person name="Sanchez-de la Vega G."/>
            <person name="Aguirre-Liguori J.A."/>
            <person name="Castellanos-Morales G."/>
            <person name="Gutierrez-Guerrero Y.T."/>
            <person name="Aguirre-Dugua X."/>
            <person name="Aguirre-Planter E."/>
            <person name="Tenaillon M.I."/>
            <person name="Lira-Saade R."/>
            <person name="Eguiarte L.E."/>
        </authorList>
    </citation>
    <scope>NUCLEOTIDE SEQUENCE [LARGE SCALE GENOMIC DNA]</scope>
    <source>
        <strain evidence="2">JBR-2021</strain>
    </source>
</reference>
<feature type="chain" id="PRO_5043507255" evidence="1">
    <location>
        <begin position="23"/>
        <end position="324"/>
    </location>
</feature>
<evidence type="ECO:0000313" key="3">
    <source>
        <dbReference type="Proteomes" id="UP000685013"/>
    </source>
</evidence>
<accession>A0AAV6LYL1</accession>
<dbReference type="AlphaFoldDB" id="A0AAV6LYL1"/>
<feature type="non-terminal residue" evidence="2">
    <location>
        <position position="1"/>
    </location>
</feature>
<dbReference type="EMBL" id="JAGKQH010000019">
    <property type="protein sequence ID" value="KAG6572280.1"/>
    <property type="molecule type" value="Genomic_DNA"/>
</dbReference>
<keyword evidence="1" id="KW-0732">Signal</keyword>
<dbReference type="PANTHER" id="PTHR36704:SF1">
    <property type="entry name" value="OS06G0239700 PROTEIN"/>
    <property type="match status" value="1"/>
</dbReference>
<evidence type="ECO:0000313" key="2">
    <source>
        <dbReference type="EMBL" id="KAG6572280.1"/>
    </source>
</evidence>
<proteinExistence type="predicted"/>
<organism evidence="2 3">
    <name type="scientific">Cucurbita argyrosperma subsp. sororia</name>
    <dbReference type="NCBI Taxonomy" id="37648"/>
    <lineage>
        <taxon>Eukaryota</taxon>
        <taxon>Viridiplantae</taxon>
        <taxon>Streptophyta</taxon>
        <taxon>Embryophyta</taxon>
        <taxon>Tracheophyta</taxon>
        <taxon>Spermatophyta</taxon>
        <taxon>Magnoliopsida</taxon>
        <taxon>eudicotyledons</taxon>
        <taxon>Gunneridae</taxon>
        <taxon>Pentapetalae</taxon>
        <taxon>rosids</taxon>
        <taxon>fabids</taxon>
        <taxon>Cucurbitales</taxon>
        <taxon>Cucurbitaceae</taxon>
        <taxon>Cucurbiteae</taxon>
        <taxon>Cucurbita</taxon>
    </lineage>
</organism>
<feature type="signal peptide" evidence="1">
    <location>
        <begin position="1"/>
        <end position="22"/>
    </location>
</feature>
<dbReference type="Proteomes" id="UP000685013">
    <property type="component" value="Chromosome 19"/>
</dbReference>
<gene>
    <name evidence="2" type="ORF">SDJN03_29008</name>
</gene>
<evidence type="ECO:0000256" key="1">
    <source>
        <dbReference type="SAM" id="SignalP"/>
    </source>
</evidence>
<dbReference type="PANTHER" id="PTHR36704">
    <property type="entry name" value="PROTEIN, PUTATIVE-RELATED"/>
    <property type="match status" value="1"/>
</dbReference>